<dbReference type="PRINTS" id="PR00081">
    <property type="entry name" value="GDHRDH"/>
</dbReference>
<dbReference type="InterPro" id="IPR057326">
    <property type="entry name" value="KR_dom"/>
</dbReference>
<organism evidence="12 13">
    <name type="scientific">Kluyveromyces dobzhanskii CBS 2104</name>
    <dbReference type="NCBI Taxonomy" id="1427455"/>
    <lineage>
        <taxon>Eukaryota</taxon>
        <taxon>Fungi</taxon>
        <taxon>Dikarya</taxon>
        <taxon>Ascomycota</taxon>
        <taxon>Saccharomycotina</taxon>
        <taxon>Saccharomycetes</taxon>
        <taxon>Saccharomycetales</taxon>
        <taxon>Saccharomycetaceae</taxon>
        <taxon>Kluyveromyces</taxon>
    </lineage>
</organism>
<keyword evidence="6" id="KW-0560">Oxidoreductase</keyword>
<dbReference type="SMART" id="SM00822">
    <property type="entry name" value="PKS_KR"/>
    <property type="match status" value="1"/>
</dbReference>
<dbReference type="EMBL" id="CCBQ010000016">
    <property type="protein sequence ID" value="CDO92639.1"/>
    <property type="molecule type" value="Genomic_DNA"/>
</dbReference>
<keyword evidence="10" id="KW-0456">Lyase</keyword>
<dbReference type="InterPro" id="IPR020904">
    <property type="entry name" value="Sc_DH/Rdtase_CS"/>
</dbReference>
<dbReference type="Pfam" id="PF00106">
    <property type="entry name" value="adh_short"/>
    <property type="match status" value="2"/>
</dbReference>
<evidence type="ECO:0000256" key="5">
    <source>
        <dbReference type="ARBA" id="ARBA00022857"/>
    </source>
</evidence>
<comment type="subcellular location">
    <subcellularLocation>
        <location evidence="1">Peroxisome</location>
    </subcellularLocation>
</comment>
<dbReference type="SUPFAM" id="SSF51735">
    <property type="entry name" value="NAD(P)-binding Rossmann-fold domains"/>
    <property type="match status" value="2"/>
</dbReference>
<evidence type="ECO:0000256" key="6">
    <source>
        <dbReference type="ARBA" id="ARBA00023002"/>
    </source>
</evidence>
<dbReference type="OrthoDB" id="3592703at2759"/>
<evidence type="ECO:0000256" key="1">
    <source>
        <dbReference type="ARBA" id="ARBA00004275"/>
    </source>
</evidence>
<name>A0A0A8L194_9SACH</name>
<evidence type="ECO:0000259" key="11">
    <source>
        <dbReference type="SMART" id="SM00822"/>
    </source>
</evidence>
<evidence type="ECO:0000256" key="4">
    <source>
        <dbReference type="ARBA" id="ARBA00022832"/>
    </source>
</evidence>
<dbReference type="SUPFAM" id="SSF54637">
    <property type="entry name" value="Thioesterase/thiol ester dehydrase-isomerase"/>
    <property type="match status" value="2"/>
</dbReference>
<evidence type="ECO:0000313" key="12">
    <source>
        <dbReference type="EMBL" id="CDO92639.1"/>
    </source>
</evidence>
<dbReference type="PRINTS" id="PR00080">
    <property type="entry name" value="SDRFAMILY"/>
</dbReference>
<dbReference type="Pfam" id="PF22622">
    <property type="entry name" value="MFE-2_hydrat-2_N"/>
    <property type="match status" value="1"/>
</dbReference>
<reference evidence="12 13" key="1">
    <citation type="submission" date="2014-03" db="EMBL/GenBank/DDBJ databases">
        <title>The genome of Kluyveromyces dobzhanskii.</title>
        <authorList>
            <person name="Nystedt B."/>
            <person name="Astrom S."/>
        </authorList>
    </citation>
    <scope>NUCLEOTIDE SEQUENCE [LARGE SCALE GENOMIC DNA]</scope>
    <source>
        <strain evidence="12 13">CBS 2104</strain>
    </source>
</reference>
<dbReference type="Gene3D" id="3.10.129.10">
    <property type="entry name" value="Hotdog Thioesterase"/>
    <property type="match status" value="2"/>
</dbReference>
<proteinExistence type="inferred from homology"/>
<gene>
    <name evidence="12" type="ORF">KLDO_g955</name>
</gene>
<dbReference type="CDD" id="cd03448">
    <property type="entry name" value="HDE_HSD"/>
    <property type="match status" value="1"/>
</dbReference>
<accession>A0A0A8L194</accession>
<dbReference type="GO" id="GO:0004300">
    <property type="term" value="F:enoyl-CoA hydratase activity"/>
    <property type="evidence" value="ECO:0007669"/>
    <property type="project" value="UniProtKB-ARBA"/>
</dbReference>
<keyword evidence="8" id="KW-0576">Peroxisome</keyword>
<dbReference type="Pfam" id="PF01575">
    <property type="entry name" value="MaoC_dehydratas"/>
    <property type="match status" value="1"/>
</dbReference>
<dbReference type="InterPro" id="IPR051687">
    <property type="entry name" value="Peroxisomal_Beta-Oxidation"/>
</dbReference>
<evidence type="ECO:0000256" key="8">
    <source>
        <dbReference type="ARBA" id="ARBA00023140"/>
    </source>
</evidence>
<dbReference type="InterPro" id="IPR002539">
    <property type="entry name" value="MaoC-like_dom"/>
</dbReference>
<dbReference type="Proteomes" id="UP000031516">
    <property type="component" value="Unassembled WGS sequence"/>
</dbReference>
<dbReference type="CDD" id="cd05353">
    <property type="entry name" value="hydroxyacyl-CoA-like_DH_SDR_c-like"/>
    <property type="match status" value="2"/>
</dbReference>
<keyword evidence="13" id="KW-1185">Reference proteome</keyword>
<evidence type="ECO:0000256" key="10">
    <source>
        <dbReference type="ARBA" id="ARBA00023239"/>
    </source>
</evidence>
<dbReference type="GO" id="GO:0016491">
    <property type="term" value="F:oxidoreductase activity"/>
    <property type="evidence" value="ECO:0007669"/>
    <property type="project" value="UniProtKB-KW"/>
</dbReference>
<protein>
    <submittedName>
        <fullName evidence="12">WGS project CCBQ000000000 data, contig 00012</fullName>
    </submittedName>
</protein>
<dbReference type="GO" id="GO:0016853">
    <property type="term" value="F:isomerase activity"/>
    <property type="evidence" value="ECO:0007669"/>
    <property type="project" value="UniProtKB-KW"/>
</dbReference>
<dbReference type="PROSITE" id="PS00061">
    <property type="entry name" value="ADH_SHORT"/>
    <property type="match status" value="2"/>
</dbReference>
<keyword evidence="9" id="KW-0413">Isomerase</keyword>
<comment type="pathway">
    <text evidence="2">Lipid metabolism; fatty acid beta-oxidation.</text>
</comment>
<comment type="caution">
    <text evidence="12">The sequence shown here is derived from an EMBL/GenBank/DDBJ whole genome shotgun (WGS) entry which is preliminary data.</text>
</comment>
<evidence type="ECO:0000256" key="2">
    <source>
        <dbReference type="ARBA" id="ARBA00005005"/>
    </source>
</evidence>
<dbReference type="AlphaFoldDB" id="A0A0A8L194"/>
<dbReference type="PANTHER" id="PTHR45024:SF2">
    <property type="entry name" value="SCP2 DOMAIN-CONTAINING PROTEIN"/>
    <property type="match status" value="1"/>
</dbReference>
<evidence type="ECO:0000313" key="13">
    <source>
        <dbReference type="Proteomes" id="UP000031516"/>
    </source>
</evidence>
<sequence>MSLRFDDRVVVITGAGGGLGKVYALEYAKRGAKVVVNDLKNGSGSSSADLVVKEIKDLGGQAVANYDSVSDNGAGIVESAISSFGRVDIIINNAGILRDSSFAKMSDKQFKQVIDVHLHGAFQLTKAAWPYMRKQKFGRIVNACSPAGLYGNFGQANYSAAKLGLVGFGESLAKEGFKYNINVNAIAPLARSAMTENVIPANILKELGPEKIAPMVLFLTHENTKVTNSIFELAGGFYSQIRWERSSGELFHPKCGTLTPETILPKFNKIVEFKDKSFNNVQHPVELANYNDLITKARQLPENVDGPVPIRSLKGKVVVITGAGAGLGKSHAQWFAKYGAKVVINDIRDPSAFVDEINSEYGSGSAVADTHDIVKQAPQVIQTALDTFGRVDVLINNAGILRDRSFVKMTEDEWNSVIYVHLFSTYALSKAVWPIFLKQKSGYIVNTTSTSGIYGNFGQANYAAAKAAILGFSRTLAQEGAKRGITVNVIAPHAETAMTKTIFSSKELNNHFDPGFVSPFVVLLCSDELQQLVKNRVKGLLFEVGGAWCGLTRWQRSKGIVNLDATPEYLSDHWKELTDFSKGTVNPSSPQESSMLILQAVHKEGTSKGKPKTFKYTSRDVILYNLGLGATTRELQYTYENHSQFQVLPTFATIPFMADGSIDMNFEELVNNFNYSMLLHGEQYFKINKFPLPTSGELKTKGKPLQVLGKSSKAAVIVCGYESVDAKTGEPVIYNEGTFFVRNAVVPEDKVINKTNERAPFAVKTFATKDLGSPDFEVEISTFEDQAALYRLSGDYNPLHIDPQLAKAVKFPKPILHGLCTLGVSVKQLFEKYGPFDELKARFTNIVFPGDRLKVKAWKRNNIVIFQTIDLNTGNVVLDNSAIKLIGKSKL</sequence>
<dbReference type="UniPathway" id="UPA00659"/>
<keyword evidence="5" id="KW-0521">NADP</keyword>
<dbReference type="InterPro" id="IPR029069">
    <property type="entry name" value="HotDog_dom_sf"/>
</dbReference>
<feature type="domain" description="Ketoreductase" evidence="11">
    <location>
        <begin position="316"/>
        <end position="493"/>
    </location>
</feature>
<dbReference type="InterPro" id="IPR002347">
    <property type="entry name" value="SDR_fam"/>
</dbReference>
<keyword evidence="4" id="KW-0276">Fatty acid metabolism</keyword>
<evidence type="ECO:0000256" key="9">
    <source>
        <dbReference type="ARBA" id="ARBA00023235"/>
    </source>
</evidence>
<dbReference type="Gene3D" id="3.40.50.720">
    <property type="entry name" value="NAD(P)-binding Rossmann-like Domain"/>
    <property type="match status" value="2"/>
</dbReference>
<dbReference type="InterPro" id="IPR054357">
    <property type="entry name" value="MFE-2_N"/>
</dbReference>
<evidence type="ECO:0000256" key="7">
    <source>
        <dbReference type="ARBA" id="ARBA00023098"/>
    </source>
</evidence>
<dbReference type="FunFam" id="3.40.50.720:FF:000410">
    <property type="entry name" value="Peroxisomal multifunctional beta-oxidation protein"/>
    <property type="match status" value="1"/>
</dbReference>
<dbReference type="GO" id="GO:0006635">
    <property type="term" value="P:fatty acid beta-oxidation"/>
    <property type="evidence" value="ECO:0007669"/>
    <property type="project" value="UniProtKB-UniPathway"/>
</dbReference>
<dbReference type="InterPro" id="IPR036291">
    <property type="entry name" value="NAD(P)-bd_dom_sf"/>
</dbReference>
<comment type="similarity">
    <text evidence="3">Belongs to the short-chain dehydrogenases/reductases (SDR) family.</text>
</comment>
<dbReference type="GO" id="GO:0005777">
    <property type="term" value="C:peroxisome"/>
    <property type="evidence" value="ECO:0007669"/>
    <property type="project" value="UniProtKB-SubCell"/>
</dbReference>
<keyword evidence="7" id="KW-0443">Lipid metabolism</keyword>
<evidence type="ECO:0000256" key="3">
    <source>
        <dbReference type="ARBA" id="ARBA00006484"/>
    </source>
</evidence>
<dbReference type="PANTHER" id="PTHR45024">
    <property type="entry name" value="DEHYDROGENASES, SHORT CHAIN"/>
    <property type="match status" value="1"/>
</dbReference>
<dbReference type="FunFam" id="3.40.50.720:FF:000084">
    <property type="entry name" value="Short-chain dehydrogenase reductase"/>
    <property type="match status" value="1"/>
</dbReference>